<dbReference type="InterPro" id="IPR000743">
    <property type="entry name" value="Glyco_hydro_28"/>
</dbReference>
<evidence type="ECO:0000313" key="11">
    <source>
        <dbReference type="Proteomes" id="UP000436088"/>
    </source>
</evidence>
<dbReference type="OrthoDB" id="187139at2759"/>
<comment type="subcellular location">
    <subcellularLocation>
        <location evidence="1">Secreted</location>
        <location evidence="1">Cell wall</location>
    </subcellularLocation>
</comment>
<comment type="similarity">
    <text evidence="2 8">Belongs to the glycosyl hydrolase 28 family.</text>
</comment>
<dbReference type="InterPro" id="IPR011050">
    <property type="entry name" value="Pectin_lyase_fold/virulence"/>
</dbReference>
<keyword evidence="9" id="KW-0732">Signal</keyword>
<evidence type="ECO:0000313" key="10">
    <source>
        <dbReference type="EMBL" id="KAE8728456.1"/>
    </source>
</evidence>
<evidence type="ECO:0000256" key="3">
    <source>
        <dbReference type="ARBA" id="ARBA00022512"/>
    </source>
</evidence>
<keyword evidence="7" id="KW-0961">Cell wall biogenesis/degradation</keyword>
<dbReference type="GO" id="GO:0016301">
    <property type="term" value="F:kinase activity"/>
    <property type="evidence" value="ECO:0007669"/>
    <property type="project" value="UniProtKB-KW"/>
</dbReference>
<evidence type="ECO:0000256" key="7">
    <source>
        <dbReference type="ARBA" id="ARBA00023316"/>
    </source>
</evidence>
<proteinExistence type="inferred from homology"/>
<dbReference type="InterPro" id="IPR012334">
    <property type="entry name" value="Pectin_lyas_fold"/>
</dbReference>
<evidence type="ECO:0000256" key="6">
    <source>
        <dbReference type="ARBA" id="ARBA00023295"/>
    </source>
</evidence>
<keyword evidence="4" id="KW-0964">Secreted</keyword>
<evidence type="ECO:0000256" key="4">
    <source>
        <dbReference type="ARBA" id="ARBA00022525"/>
    </source>
</evidence>
<dbReference type="GO" id="GO:0004650">
    <property type="term" value="F:polygalacturonase activity"/>
    <property type="evidence" value="ECO:0007669"/>
    <property type="project" value="InterPro"/>
</dbReference>
<keyword evidence="6 8" id="KW-0326">Glycosidase</keyword>
<keyword evidence="3" id="KW-0134">Cell wall</keyword>
<evidence type="ECO:0000256" key="8">
    <source>
        <dbReference type="RuleBase" id="RU361169"/>
    </source>
</evidence>
<dbReference type="SUPFAM" id="SSF51126">
    <property type="entry name" value="Pectin lyase-like"/>
    <property type="match status" value="1"/>
</dbReference>
<keyword evidence="11" id="KW-1185">Reference proteome</keyword>
<feature type="chain" id="PRO_5025537803" evidence="9">
    <location>
        <begin position="19"/>
        <end position="253"/>
    </location>
</feature>
<dbReference type="EMBL" id="VEPZ02000260">
    <property type="protein sequence ID" value="KAE8728456.1"/>
    <property type="molecule type" value="Genomic_DNA"/>
</dbReference>
<accession>A0A6A3CI44</accession>
<keyword evidence="10" id="KW-0418">Kinase</keyword>
<evidence type="ECO:0000256" key="5">
    <source>
        <dbReference type="ARBA" id="ARBA00022801"/>
    </source>
</evidence>
<dbReference type="GO" id="GO:0005975">
    <property type="term" value="P:carbohydrate metabolic process"/>
    <property type="evidence" value="ECO:0007669"/>
    <property type="project" value="InterPro"/>
</dbReference>
<dbReference type="GO" id="GO:0071555">
    <property type="term" value="P:cell wall organization"/>
    <property type="evidence" value="ECO:0007669"/>
    <property type="project" value="UniProtKB-KW"/>
</dbReference>
<keyword evidence="5 8" id="KW-0378">Hydrolase</keyword>
<dbReference type="PANTHER" id="PTHR31375">
    <property type="match status" value="1"/>
</dbReference>
<reference evidence="10" key="1">
    <citation type="submission" date="2019-09" db="EMBL/GenBank/DDBJ databases">
        <title>Draft genome information of white flower Hibiscus syriacus.</title>
        <authorList>
            <person name="Kim Y.-M."/>
        </authorList>
    </citation>
    <scope>NUCLEOTIDE SEQUENCE [LARGE SCALE GENOMIC DNA]</scope>
    <source>
        <strain evidence="10">YM2019G1</strain>
    </source>
</reference>
<comment type="caution">
    <text evidence="10">The sequence shown here is derived from an EMBL/GenBank/DDBJ whole genome shotgun (WGS) entry which is preliminary data.</text>
</comment>
<evidence type="ECO:0000256" key="2">
    <source>
        <dbReference type="ARBA" id="ARBA00008834"/>
    </source>
</evidence>
<feature type="signal peptide" evidence="9">
    <location>
        <begin position="1"/>
        <end position="18"/>
    </location>
</feature>
<dbReference type="Proteomes" id="UP000436088">
    <property type="component" value="Unassembled WGS sequence"/>
</dbReference>
<organism evidence="10 11">
    <name type="scientific">Hibiscus syriacus</name>
    <name type="common">Rose of Sharon</name>
    <dbReference type="NCBI Taxonomy" id="106335"/>
    <lineage>
        <taxon>Eukaryota</taxon>
        <taxon>Viridiplantae</taxon>
        <taxon>Streptophyta</taxon>
        <taxon>Embryophyta</taxon>
        <taxon>Tracheophyta</taxon>
        <taxon>Spermatophyta</taxon>
        <taxon>Magnoliopsida</taxon>
        <taxon>eudicotyledons</taxon>
        <taxon>Gunneridae</taxon>
        <taxon>Pentapetalae</taxon>
        <taxon>rosids</taxon>
        <taxon>malvids</taxon>
        <taxon>Malvales</taxon>
        <taxon>Malvaceae</taxon>
        <taxon>Malvoideae</taxon>
        <taxon>Hibiscus</taxon>
    </lineage>
</organism>
<evidence type="ECO:0000256" key="1">
    <source>
        <dbReference type="ARBA" id="ARBA00004191"/>
    </source>
</evidence>
<dbReference type="Pfam" id="PF00295">
    <property type="entry name" value="Glyco_hydro_28"/>
    <property type="match status" value="1"/>
</dbReference>
<dbReference type="Gene3D" id="2.160.20.10">
    <property type="entry name" value="Single-stranded right-handed beta-helix, Pectin lyase-like"/>
    <property type="match status" value="1"/>
</dbReference>
<dbReference type="AlphaFoldDB" id="A0A6A3CI44"/>
<name>A0A6A3CI44_HIBSY</name>
<keyword evidence="10" id="KW-0808">Transferase</keyword>
<protein>
    <submittedName>
        <fullName evidence="10">Shaggy-related kinase 11, 11 isoform 1</fullName>
    </submittedName>
</protein>
<gene>
    <name evidence="10" type="ORF">F3Y22_tig00004355pilonHSYRG00026</name>
</gene>
<evidence type="ECO:0000256" key="9">
    <source>
        <dbReference type="SAM" id="SignalP"/>
    </source>
</evidence>
<sequence>MPFHQVLVLLFFIFSCLYFVTIQTRHHYGNSEHERLHHLVSHVSVPPSPAPEAAAVAGPRYSVFNVLDFGAIGDGVADDKAFKLAWDTACELESAVLLVSDGYPFMLQSTILQVLVRLLALCFRNTSKRQWLVFYRVDGMLMQGGGLVDGKGQKWWNLPCKPHKGINGTAMPDPCDSPVTIRFFMSPNLTVKGLKIKNSPQFHFRFDACHGVRVDSLTIKTPAQSPNTNGIHIENTNNVQIYNSFISNGGFSL</sequence>